<dbReference type="PANTHER" id="PTHR46696">
    <property type="entry name" value="P450, PUTATIVE (EUROFUNG)-RELATED"/>
    <property type="match status" value="1"/>
</dbReference>
<dbReference type="InterPro" id="IPR001128">
    <property type="entry name" value="Cyt_P450"/>
</dbReference>
<evidence type="ECO:0000313" key="8">
    <source>
        <dbReference type="EMBL" id="OJZ68913.1"/>
    </source>
</evidence>
<dbReference type="GO" id="GO:0016705">
    <property type="term" value="F:oxidoreductase activity, acting on paired donors, with incorporation or reduction of molecular oxygen"/>
    <property type="evidence" value="ECO:0007669"/>
    <property type="project" value="InterPro"/>
</dbReference>
<dbReference type="InterPro" id="IPR036396">
    <property type="entry name" value="Cyt_P450_sf"/>
</dbReference>
<dbReference type="RefSeq" id="WP_073879215.1">
    <property type="nucleotide sequence ID" value="NZ_MPNT01000032.1"/>
</dbReference>
<evidence type="ECO:0000256" key="1">
    <source>
        <dbReference type="ARBA" id="ARBA00010617"/>
    </source>
</evidence>
<dbReference type="PRINTS" id="PR00359">
    <property type="entry name" value="BP450"/>
</dbReference>
<dbReference type="GO" id="GO:0004497">
    <property type="term" value="F:monooxygenase activity"/>
    <property type="evidence" value="ECO:0007669"/>
    <property type="project" value="UniProtKB-KW"/>
</dbReference>
<dbReference type="SUPFAM" id="SSF48264">
    <property type="entry name" value="Cytochrome P450"/>
    <property type="match status" value="1"/>
</dbReference>
<evidence type="ECO:0000256" key="2">
    <source>
        <dbReference type="ARBA" id="ARBA00022617"/>
    </source>
</evidence>
<dbReference type="Gene3D" id="1.10.630.10">
    <property type="entry name" value="Cytochrome P450"/>
    <property type="match status" value="1"/>
</dbReference>
<dbReference type="PRINTS" id="PR00385">
    <property type="entry name" value="P450"/>
</dbReference>
<dbReference type="GO" id="GO:0005506">
    <property type="term" value="F:iron ion binding"/>
    <property type="evidence" value="ECO:0007669"/>
    <property type="project" value="InterPro"/>
</dbReference>
<accession>A0A1Q4HN22</accession>
<comment type="caution">
    <text evidence="8">The sequence shown here is derived from an EMBL/GenBank/DDBJ whole genome shotgun (WGS) entry which is preliminary data.</text>
</comment>
<keyword evidence="4 7" id="KW-0560">Oxidoreductase</keyword>
<dbReference type="PANTHER" id="PTHR46696:SF3">
    <property type="entry name" value="PULCHERRIMINIC ACID SYNTHASE"/>
    <property type="match status" value="1"/>
</dbReference>
<dbReference type="InterPro" id="IPR002397">
    <property type="entry name" value="Cyt_P450_B"/>
</dbReference>
<evidence type="ECO:0008006" key="10">
    <source>
        <dbReference type="Google" id="ProtNLM"/>
    </source>
</evidence>
<keyword evidence="5 7" id="KW-0408">Iron</keyword>
<dbReference type="Pfam" id="PF00067">
    <property type="entry name" value="p450"/>
    <property type="match status" value="1"/>
</dbReference>
<keyword evidence="9" id="KW-1185">Reference proteome</keyword>
<keyword evidence="6 7" id="KW-0503">Monooxygenase</keyword>
<evidence type="ECO:0000256" key="3">
    <source>
        <dbReference type="ARBA" id="ARBA00022723"/>
    </source>
</evidence>
<evidence type="ECO:0000256" key="7">
    <source>
        <dbReference type="RuleBase" id="RU000461"/>
    </source>
</evidence>
<dbReference type="GO" id="GO:0020037">
    <property type="term" value="F:heme binding"/>
    <property type="evidence" value="ECO:0007669"/>
    <property type="project" value="InterPro"/>
</dbReference>
<gene>
    <name evidence="8" type="ORF">BRW65_24525</name>
</gene>
<comment type="similarity">
    <text evidence="1 7">Belongs to the cytochrome P450 family.</text>
</comment>
<evidence type="ECO:0000313" key="9">
    <source>
        <dbReference type="Proteomes" id="UP000186438"/>
    </source>
</evidence>
<protein>
    <recommendedName>
        <fullName evidence="10">Cytochrome</fullName>
    </recommendedName>
</protein>
<reference evidence="8 9" key="1">
    <citation type="submission" date="2016-11" db="EMBL/GenBank/DDBJ databases">
        <title>Genome sequences of unsequenced Mycobacteria.</title>
        <authorList>
            <person name="Greninger A.L."/>
            <person name="Fang F."/>
            <person name="Jerome K.R."/>
        </authorList>
    </citation>
    <scope>NUCLEOTIDE SEQUENCE [LARGE SCALE GENOMIC DNA]</scope>
    <source>
        <strain evidence="8 9">M11</strain>
    </source>
</reference>
<dbReference type="Proteomes" id="UP000186438">
    <property type="component" value="Unassembled WGS sequence"/>
</dbReference>
<evidence type="ECO:0000256" key="6">
    <source>
        <dbReference type="ARBA" id="ARBA00023033"/>
    </source>
</evidence>
<dbReference type="STRING" id="53378.BRW65_24525"/>
<dbReference type="AlphaFoldDB" id="A0A1Q4HN22"/>
<dbReference type="PROSITE" id="PS00086">
    <property type="entry name" value="CYTOCHROME_P450"/>
    <property type="match status" value="1"/>
</dbReference>
<name>A0A1Q4HN22_9MYCO</name>
<proteinExistence type="inferred from homology"/>
<keyword evidence="2 7" id="KW-0349">Heme</keyword>
<evidence type="ECO:0000256" key="5">
    <source>
        <dbReference type="ARBA" id="ARBA00023004"/>
    </source>
</evidence>
<keyword evidence="3 7" id="KW-0479">Metal-binding</keyword>
<dbReference type="EMBL" id="MPNT01000032">
    <property type="protein sequence ID" value="OJZ68913.1"/>
    <property type="molecule type" value="Genomic_DNA"/>
</dbReference>
<sequence>MTSKLMVDLTGSFTMHMHEVLGDAARRGPLATDKITGATVVLRQRDVETLARDERLKGIGLALFDLMGISDGPLRDWYSGLMVTTEGDYHRRLRSLVSRAFTPRSVEELRPAAAELAADAIASATRDGGDLVASCAGLATRLICRLLGVPDSDVSAFSRWADALSPVFYVMTPDQIAEATRAIVELRRYVAALAQRRTEDPASDLITGLLTGEAEGERLTRDEAVAMIANLLVAGHDTTGSQIPCSLLVTLQHRDRLSGVAGDDARLASAVAETMRIEPSIPLIPRTATAPIELHDTTIPAGSIVLLCIASACRDRLAWPEPDRFHPARFTRPGMPRLMNFGAGAHYCLGTALAKVAVEECVRSVLQADPGLSLVEDPAHIAWRRVLGRSPQRLLVEPDSAV</sequence>
<evidence type="ECO:0000256" key="4">
    <source>
        <dbReference type="ARBA" id="ARBA00023002"/>
    </source>
</evidence>
<organism evidence="8 9">
    <name type="scientific">Mycobacterium paraffinicum</name>
    <dbReference type="NCBI Taxonomy" id="53378"/>
    <lineage>
        <taxon>Bacteria</taxon>
        <taxon>Bacillati</taxon>
        <taxon>Actinomycetota</taxon>
        <taxon>Actinomycetes</taxon>
        <taxon>Mycobacteriales</taxon>
        <taxon>Mycobacteriaceae</taxon>
        <taxon>Mycobacterium</taxon>
    </lineage>
</organism>
<dbReference type="InterPro" id="IPR017972">
    <property type="entry name" value="Cyt_P450_CS"/>
</dbReference>